<keyword evidence="3" id="KW-1185">Reference proteome</keyword>
<evidence type="ECO:0000313" key="3">
    <source>
        <dbReference type="Proteomes" id="UP000800038"/>
    </source>
</evidence>
<gene>
    <name evidence="2" type="ORF">EJ02DRAFT_342363</name>
</gene>
<dbReference type="AlphaFoldDB" id="A0A6A5SYX4"/>
<reference evidence="2" key="1">
    <citation type="journal article" date="2020" name="Stud. Mycol.">
        <title>101 Dothideomycetes genomes: a test case for predicting lifestyles and emergence of pathogens.</title>
        <authorList>
            <person name="Haridas S."/>
            <person name="Albert R."/>
            <person name="Binder M."/>
            <person name="Bloem J."/>
            <person name="Labutti K."/>
            <person name="Salamov A."/>
            <person name="Andreopoulos B."/>
            <person name="Baker S."/>
            <person name="Barry K."/>
            <person name="Bills G."/>
            <person name="Bluhm B."/>
            <person name="Cannon C."/>
            <person name="Castanera R."/>
            <person name="Culley D."/>
            <person name="Daum C."/>
            <person name="Ezra D."/>
            <person name="Gonzalez J."/>
            <person name="Henrissat B."/>
            <person name="Kuo A."/>
            <person name="Liang C."/>
            <person name="Lipzen A."/>
            <person name="Lutzoni F."/>
            <person name="Magnuson J."/>
            <person name="Mondo S."/>
            <person name="Nolan M."/>
            <person name="Ohm R."/>
            <person name="Pangilinan J."/>
            <person name="Park H.-J."/>
            <person name="Ramirez L."/>
            <person name="Alfaro M."/>
            <person name="Sun H."/>
            <person name="Tritt A."/>
            <person name="Yoshinaga Y."/>
            <person name="Zwiers L.-H."/>
            <person name="Turgeon B."/>
            <person name="Goodwin S."/>
            <person name="Spatafora J."/>
            <person name="Crous P."/>
            <person name="Grigoriev I."/>
        </authorList>
    </citation>
    <scope>NUCLEOTIDE SEQUENCE</scope>
    <source>
        <strain evidence="2">CBS 161.51</strain>
    </source>
</reference>
<feature type="region of interest" description="Disordered" evidence="1">
    <location>
        <begin position="219"/>
        <end position="238"/>
    </location>
</feature>
<evidence type="ECO:0000256" key="1">
    <source>
        <dbReference type="SAM" id="MobiDB-lite"/>
    </source>
</evidence>
<organism evidence="2 3">
    <name type="scientific">Clathrospora elynae</name>
    <dbReference type="NCBI Taxonomy" id="706981"/>
    <lineage>
        <taxon>Eukaryota</taxon>
        <taxon>Fungi</taxon>
        <taxon>Dikarya</taxon>
        <taxon>Ascomycota</taxon>
        <taxon>Pezizomycotina</taxon>
        <taxon>Dothideomycetes</taxon>
        <taxon>Pleosporomycetidae</taxon>
        <taxon>Pleosporales</taxon>
        <taxon>Diademaceae</taxon>
        <taxon>Clathrospora</taxon>
    </lineage>
</organism>
<evidence type="ECO:0000313" key="2">
    <source>
        <dbReference type="EMBL" id="KAF1943746.1"/>
    </source>
</evidence>
<feature type="non-terminal residue" evidence="2">
    <location>
        <position position="458"/>
    </location>
</feature>
<protein>
    <submittedName>
        <fullName evidence="2">Uncharacterized protein</fullName>
    </submittedName>
</protein>
<dbReference type="Proteomes" id="UP000800038">
    <property type="component" value="Unassembled WGS sequence"/>
</dbReference>
<proteinExistence type="predicted"/>
<sequence length="458" mass="50247">MKALASIRRSRTLRNTKAGPNSIKKCWPCPEKSVGRFITNIGRQSCWEATGPARATFLTIGPLIKQHLDTYSEPTPTWITWSIYMVGAAPETAAPTIIFCCEDESLRKRIRDTIRDSIILERHSGIALKHLPRAPDYNQLVQLASSSAMDNTEALDMQNPIPFGPLVFSTSRHPTMGQSLYIGTENHAGSTRKATAGGIIRIHGIDCLLTAAHAFNDTPMQSSNPGHQDEDLCFSDSDDDTDILPSPRSSWSSSVTVPLKPEDAALYCVTANKDIGKYAETEDEPVVGIRGIQLPEYASHVGDTLFLSTEGTKEGLDYGLVRLRNGSLDASRNDDLVFPDLMCPNTSRYLTSDLVFAHTASAGVVSGSISMTPTYMRLPNATAYQEVRHIKLKEPLANGDCGSWVFDALSNSLHGHIVAGSPDSGSAYIIPAYQVFEDIQQHVEVIKQRLEQLEKLER</sequence>
<accession>A0A6A5SYX4</accession>
<dbReference type="OrthoDB" id="409136at2759"/>
<name>A0A6A5SYX4_9PLEO</name>
<dbReference type="EMBL" id="ML976022">
    <property type="protein sequence ID" value="KAF1943746.1"/>
    <property type="molecule type" value="Genomic_DNA"/>
</dbReference>